<keyword evidence="6" id="KW-1185">Reference proteome</keyword>
<dbReference type="InterPro" id="IPR038538">
    <property type="entry name" value="MTERF_sf"/>
</dbReference>
<evidence type="ECO:0000313" key="4">
    <source>
        <dbReference type="EMBL" id="PNT65681.1"/>
    </source>
</evidence>
<dbReference type="SMART" id="SM00733">
    <property type="entry name" value="Mterf"/>
    <property type="match status" value="4"/>
</dbReference>
<dbReference type="OrthoDB" id="785478at2759"/>
<dbReference type="PANTHER" id="PTHR13068">
    <property type="entry name" value="CGI-12 PROTEIN-RELATED"/>
    <property type="match status" value="1"/>
</dbReference>
<evidence type="ECO:0000256" key="3">
    <source>
        <dbReference type="ARBA" id="ARBA00022946"/>
    </source>
</evidence>
<dbReference type="GO" id="GO:0009507">
    <property type="term" value="C:chloroplast"/>
    <property type="evidence" value="ECO:0000318"/>
    <property type="project" value="GO_Central"/>
</dbReference>
<keyword evidence="2" id="KW-0806">Transcription termination</keyword>
<name>A0A2K2CUH0_BRADI</name>
<dbReference type="GO" id="GO:0009658">
    <property type="term" value="P:chloroplast organization"/>
    <property type="evidence" value="ECO:0000318"/>
    <property type="project" value="GO_Central"/>
</dbReference>
<reference evidence="5" key="3">
    <citation type="submission" date="2018-08" db="UniProtKB">
        <authorList>
            <consortium name="EnsemblPlants"/>
        </authorList>
    </citation>
    <scope>IDENTIFICATION</scope>
    <source>
        <strain evidence="5">cv. Bd21</strain>
    </source>
</reference>
<dbReference type="GO" id="GO:0006353">
    <property type="term" value="P:DNA-templated transcription termination"/>
    <property type="evidence" value="ECO:0007669"/>
    <property type="project" value="UniProtKB-KW"/>
</dbReference>
<dbReference type="PANTHER" id="PTHR13068:SF111">
    <property type="match status" value="1"/>
</dbReference>
<dbReference type="Gene3D" id="1.25.70.10">
    <property type="entry name" value="Transcription termination factor 3, mitochondrial"/>
    <property type="match status" value="1"/>
</dbReference>
<evidence type="ECO:0000313" key="6">
    <source>
        <dbReference type="Proteomes" id="UP000008810"/>
    </source>
</evidence>
<evidence type="ECO:0000256" key="1">
    <source>
        <dbReference type="ARBA" id="ARBA00007692"/>
    </source>
</evidence>
<evidence type="ECO:0000313" key="5">
    <source>
        <dbReference type="EnsemblPlants" id="PNT65681"/>
    </source>
</evidence>
<evidence type="ECO:0000256" key="2">
    <source>
        <dbReference type="ARBA" id="ARBA00022472"/>
    </source>
</evidence>
<gene>
    <name evidence="4" type="ORF">BRADI_3g00773v3</name>
</gene>
<dbReference type="Pfam" id="PF02536">
    <property type="entry name" value="mTERF"/>
    <property type="match status" value="1"/>
</dbReference>
<dbReference type="InterPro" id="IPR003690">
    <property type="entry name" value="MTERF"/>
</dbReference>
<dbReference type="FunFam" id="1.25.70.10:FF:000001">
    <property type="entry name" value="Mitochondrial transcription termination factor-like"/>
    <property type="match status" value="1"/>
</dbReference>
<dbReference type="GO" id="GO:0003676">
    <property type="term" value="F:nucleic acid binding"/>
    <property type="evidence" value="ECO:0007669"/>
    <property type="project" value="InterPro"/>
</dbReference>
<protein>
    <submittedName>
        <fullName evidence="4 5">Uncharacterized protein</fullName>
    </submittedName>
</protein>
<accession>A0A2K2CUH0</accession>
<keyword evidence="2" id="KW-0805">Transcription regulation</keyword>
<dbReference type="EnsemblPlants" id="PNT65681">
    <property type="protein sequence ID" value="PNT65681"/>
    <property type="gene ID" value="BRADI_3g00773v3"/>
</dbReference>
<reference evidence="4 5" key="1">
    <citation type="journal article" date="2010" name="Nature">
        <title>Genome sequencing and analysis of the model grass Brachypodium distachyon.</title>
        <authorList>
            <consortium name="International Brachypodium Initiative"/>
        </authorList>
    </citation>
    <scope>NUCLEOTIDE SEQUENCE [LARGE SCALE GENOMIC DNA]</scope>
    <source>
        <strain evidence="4 5">Bd21</strain>
    </source>
</reference>
<reference evidence="4" key="2">
    <citation type="submission" date="2017-06" db="EMBL/GenBank/DDBJ databases">
        <title>WGS assembly of Brachypodium distachyon.</title>
        <authorList>
            <consortium name="The International Brachypodium Initiative"/>
            <person name="Lucas S."/>
            <person name="Harmon-Smith M."/>
            <person name="Lail K."/>
            <person name="Tice H."/>
            <person name="Grimwood J."/>
            <person name="Bruce D."/>
            <person name="Barry K."/>
            <person name="Shu S."/>
            <person name="Lindquist E."/>
            <person name="Wang M."/>
            <person name="Pitluck S."/>
            <person name="Vogel J.P."/>
            <person name="Garvin D.F."/>
            <person name="Mockler T.C."/>
            <person name="Schmutz J."/>
            <person name="Rokhsar D."/>
            <person name="Bevan M.W."/>
        </authorList>
    </citation>
    <scope>NUCLEOTIDE SEQUENCE</scope>
    <source>
        <strain evidence="4">Bd21</strain>
    </source>
</reference>
<sequence>MGKKQLLYGSKADNTKTNLPLSLATGAAEASISPSRAGFTMEEYLVDACGLTRAQALKASAKLSHLKPPSNPDAVVAFLSGGLGLSIADIAAVVAKDPRFLCASVKKTLAPNVAALTAGAGGLSRPEVASLVVLAPSHFRRWSIVSKLRYYLRLLGSAVDLLRTLRKNSRLLSADLDAVVRPNAAFLREQCGLGARDIAKLCNPLPLLLSADPERVRAMAACAEGVAVAFLSEKKTAAKVENLKVTFGWSDDEVAVAVSKAPMVLTNSKDMLRRRAEFLISEVGLEPAYIARRPVMLSYSLEGRLKPRYCVIKFLKEHGLLDHDRDYYKTVMVSEKVFMEKFICPHSEAAPHLAEAYDAACRAEVPANFWLT</sequence>
<organism evidence="4">
    <name type="scientific">Brachypodium distachyon</name>
    <name type="common">Purple false brome</name>
    <name type="synonym">Trachynia distachya</name>
    <dbReference type="NCBI Taxonomy" id="15368"/>
    <lineage>
        <taxon>Eukaryota</taxon>
        <taxon>Viridiplantae</taxon>
        <taxon>Streptophyta</taxon>
        <taxon>Embryophyta</taxon>
        <taxon>Tracheophyta</taxon>
        <taxon>Spermatophyta</taxon>
        <taxon>Magnoliopsida</taxon>
        <taxon>Liliopsida</taxon>
        <taxon>Poales</taxon>
        <taxon>Poaceae</taxon>
        <taxon>BOP clade</taxon>
        <taxon>Pooideae</taxon>
        <taxon>Stipodae</taxon>
        <taxon>Brachypodieae</taxon>
        <taxon>Brachypodium</taxon>
    </lineage>
</organism>
<keyword evidence="2" id="KW-0804">Transcription</keyword>
<dbReference type="Gramene" id="PNT65681">
    <property type="protein sequence ID" value="PNT65681"/>
    <property type="gene ID" value="BRADI_3g00773v3"/>
</dbReference>
<proteinExistence type="inferred from homology"/>
<dbReference type="AlphaFoldDB" id="A0A2K2CUH0"/>
<comment type="similarity">
    <text evidence="1">Belongs to the mTERF family.</text>
</comment>
<keyword evidence="3" id="KW-0809">Transit peptide</keyword>
<dbReference type="InParanoid" id="A0A2K2CUH0"/>
<dbReference type="Proteomes" id="UP000008810">
    <property type="component" value="Chromosome 3"/>
</dbReference>
<dbReference type="EMBL" id="CM000882">
    <property type="protein sequence ID" value="PNT65681.1"/>
    <property type="molecule type" value="Genomic_DNA"/>
</dbReference>